<name>A0A182JJM1_ANOAO</name>
<accession>A0A182JJM1</accession>
<keyword evidence="2" id="KW-1015">Disulfide bond</keyword>
<dbReference type="PANTHER" id="PTHR23259">
    <property type="entry name" value="RIDDLE"/>
    <property type="match status" value="1"/>
</dbReference>
<sequence>TARATSVIRFFGRGFLAKKIHVCAVGDRPATESAIKFQFSRATPSVSFQCLHLDVPSRVDCLSTHTFLRSLLVMKFAVFALVGLALVASVAYAADPVDPEANCPEVECGEYEEYKCCGSCFQESCITKKMKCQTKCTKGCFCQEGFIREFDGGKCMPRKLCPALQKKGR</sequence>
<evidence type="ECO:0000256" key="1">
    <source>
        <dbReference type="ARBA" id="ARBA00022690"/>
    </source>
</evidence>
<protein>
    <submittedName>
        <fullName evidence="3">Uncharacterized protein</fullName>
    </submittedName>
</protein>
<dbReference type="Pfam" id="PF01826">
    <property type="entry name" value="TIL"/>
    <property type="match status" value="1"/>
</dbReference>
<dbReference type="SUPFAM" id="SSF57567">
    <property type="entry name" value="Serine protease inhibitors"/>
    <property type="match status" value="1"/>
</dbReference>
<dbReference type="InterPro" id="IPR002919">
    <property type="entry name" value="TIL_dom"/>
</dbReference>
<proteinExistence type="predicted"/>
<evidence type="ECO:0000256" key="2">
    <source>
        <dbReference type="ARBA" id="ARBA00023157"/>
    </source>
</evidence>
<dbReference type="VEuPathDB" id="VectorBase:AATE019297"/>
<keyword evidence="1" id="KW-0646">Protease inhibitor</keyword>
<dbReference type="PANTHER" id="PTHR23259:SF69">
    <property type="entry name" value="GEO11767P1-RELATED"/>
    <property type="match status" value="1"/>
</dbReference>
<dbReference type="AlphaFoldDB" id="A0A182JJM1"/>
<evidence type="ECO:0000313" key="3">
    <source>
        <dbReference type="EnsemblMetazoa" id="AATE019297-PA.1"/>
    </source>
</evidence>
<dbReference type="Gene3D" id="2.10.25.10">
    <property type="entry name" value="Laminin"/>
    <property type="match status" value="1"/>
</dbReference>
<organism evidence="3">
    <name type="scientific">Anopheles atroparvus</name>
    <name type="common">European mosquito</name>
    <dbReference type="NCBI Taxonomy" id="41427"/>
    <lineage>
        <taxon>Eukaryota</taxon>
        <taxon>Metazoa</taxon>
        <taxon>Ecdysozoa</taxon>
        <taxon>Arthropoda</taxon>
        <taxon>Hexapoda</taxon>
        <taxon>Insecta</taxon>
        <taxon>Pterygota</taxon>
        <taxon>Neoptera</taxon>
        <taxon>Endopterygota</taxon>
        <taxon>Diptera</taxon>
        <taxon>Nematocera</taxon>
        <taxon>Culicoidea</taxon>
        <taxon>Culicidae</taxon>
        <taxon>Anophelinae</taxon>
        <taxon>Anopheles</taxon>
    </lineage>
</organism>
<dbReference type="EnsemblMetazoa" id="AATE019297-RA">
    <property type="protein sequence ID" value="AATE019297-PA.1"/>
    <property type="gene ID" value="AATE019297"/>
</dbReference>
<dbReference type="CDD" id="cd19941">
    <property type="entry name" value="TIL"/>
    <property type="match status" value="1"/>
</dbReference>
<reference evidence="3" key="1">
    <citation type="submission" date="2022-08" db="UniProtKB">
        <authorList>
            <consortium name="EnsemblMetazoa"/>
        </authorList>
    </citation>
    <scope>IDENTIFICATION</scope>
    <source>
        <strain evidence="3">EBRO</strain>
    </source>
</reference>
<dbReference type="InterPro" id="IPR051368">
    <property type="entry name" value="SerProtInhib-TIL_Domain"/>
</dbReference>
<dbReference type="InterPro" id="IPR036084">
    <property type="entry name" value="Ser_inhib-like_sf"/>
</dbReference>
<dbReference type="GO" id="GO:0030414">
    <property type="term" value="F:peptidase inhibitor activity"/>
    <property type="evidence" value="ECO:0007669"/>
    <property type="project" value="UniProtKB-KW"/>
</dbReference>